<evidence type="ECO:0000256" key="3">
    <source>
        <dbReference type="ARBA" id="ARBA00023163"/>
    </source>
</evidence>
<keyword evidence="3" id="KW-0804">Transcription</keyword>
<feature type="compositionally biased region" description="Polar residues" evidence="5">
    <location>
        <begin position="260"/>
        <end position="280"/>
    </location>
</feature>
<dbReference type="PANTHER" id="PTHR47001">
    <property type="entry name" value="TRANSCRIPTION FACTOR BHLH121"/>
    <property type="match status" value="1"/>
</dbReference>
<dbReference type="InterPro" id="IPR011598">
    <property type="entry name" value="bHLH_dom"/>
</dbReference>
<name>A0A2T7F672_9POAL</name>
<dbReference type="InterPro" id="IPR036638">
    <property type="entry name" value="HLH_DNA-bd_sf"/>
</dbReference>
<dbReference type="InterPro" id="IPR044579">
    <property type="entry name" value="bHLH11/121"/>
</dbReference>
<feature type="domain" description="BHLH" evidence="6">
    <location>
        <begin position="35"/>
        <end position="136"/>
    </location>
</feature>
<dbReference type="OrthoDB" id="515493at2759"/>
<keyword evidence="8" id="KW-1185">Reference proteome</keyword>
<feature type="compositionally biased region" description="Polar residues" evidence="5">
    <location>
        <begin position="315"/>
        <end position="324"/>
    </location>
</feature>
<evidence type="ECO:0000259" key="6">
    <source>
        <dbReference type="PROSITE" id="PS50888"/>
    </source>
</evidence>
<evidence type="ECO:0000313" key="7">
    <source>
        <dbReference type="EMBL" id="PUZ75576.1"/>
    </source>
</evidence>
<reference evidence="7 8" key="1">
    <citation type="submission" date="2018-04" db="EMBL/GenBank/DDBJ databases">
        <title>WGS assembly of Panicum hallii var. hallii HAL2.</title>
        <authorList>
            <person name="Lovell J."/>
            <person name="Jenkins J."/>
            <person name="Lowry D."/>
            <person name="Mamidi S."/>
            <person name="Sreedasyam A."/>
            <person name="Weng X."/>
            <person name="Barry K."/>
            <person name="Bonette J."/>
            <person name="Campitelli B."/>
            <person name="Daum C."/>
            <person name="Gordon S."/>
            <person name="Gould B."/>
            <person name="Lipzen A."/>
            <person name="MacQueen A."/>
            <person name="Palacio-Mejia J."/>
            <person name="Plott C."/>
            <person name="Shakirov E."/>
            <person name="Shu S."/>
            <person name="Yoshinaga Y."/>
            <person name="Zane M."/>
            <person name="Rokhsar D."/>
            <person name="Grimwood J."/>
            <person name="Schmutz J."/>
            <person name="Juenger T."/>
        </authorList>
    </citation>
    <scope>NUCLEOTIDE SEQUENCE [LARGE SCALE GENOMIC DNA]</scope>
    <source>
        <strain evidence="8">cv. HAL2</strain>
    </source>
</reference>
<sequence>MDPHGRQTPEDGFFHPRDANLSQRTECKAQGPSSTRKVQKADREKMRRDKLNEQFQELGNTLGKTLLSLMGPSDVESSFMWYFSIQSARMRCLKRTSAGWVGLVKHFGFDKYQDPDRPRNDKATILGDTIQMLKDLTSQVNKLKAEYTSLSEEARELTQEKNELRDEKASLKSEVDNLNNQYQQRMRVLYPWAGMEPSVVIGPPPAYPYPVPLPIPSGSVPMHPQLQAYPFFRSQTSGTIPNACTPYMAYTQPCHPPNDQPSNQLNSPVAHSSSHRSNSPGRDCRSKSSTLQQVSCGVRSTGVGDVATDLELKTPGSSGPSHSEITNKDSSFDSKTKKQCIKQINGSTLTEGTSSSRCSSSGPPDVSNSVGDGCL</sequence>
<dbReference type="GO" id="GO:0000976">
    <property type="term" value="F:transcription cis-regulatory region binding"/>
    <property type="evidence" value="ECO:0007669"/>
    <property type="project" value="EnsemblPlants"/>
</dbReference>
<keyword evidence="2" id="KW-0805">Transcription regulation</keyword>
<dbReference type="SMART" id="SM00353">
    <property type="entry name" value="HLH"/>
    <property type="match status" value="1"/>
</dbReference>
<dbReference type="PANTHER" id="PTHR47001:SF1">
    <property type="entry name" value="TRANSCRIPTION FACTOR BHLH11"/>
    <property type="match status" value="1"/>
</dbReference>
<dbReference type="CDD" id="cd11446">
    <property type="entry name" value="bHLH_AtILR3_like"/>
    <property type="match status" value="1"/>
</dbReference>
<accession>A0A2T7F672</accession>
<dbReference type="Gene3D" id="4.10.280.10">
    <property type="entry name" value="Helix-loop-helix DNA-binding domain"/>
    <property type="match status" value="1"/>
</dbReference>
<organism evidence="7 8">
    <name type="scientific">Panicum hallii var. hallii</name>
    <dbReference type="NCBI Taxonomy" id="1504633"/>
    <lineage>
        <taxon>Eukaryota</taxon>
        <taxon>Viridiplantae</taxon>
        <taxon>Streptophyta</taxon>
        <taxon>Embryophyta</taxon>
        <taxon>Tracheophyta</taxon>
        <taxon>Spermatophyta</taxon>
        <taxon>Magnoliopsida</taxon>
        <taxon>Liliopsida</taxon>
        <taxon>Poales</taxon>
        <taxon>Poaceae</taxon>
        <taxon>PACMAD clade</taxon>
        <taxon>Panicoideae</taxon>
        <taxon>Panicodae</taxon>
        <taxon>Paniceae</taxon>
        <taxon>Panicinae</taxon>
        <taxon>Panicum</taxon>
        <taxon>Panicum sect. Panicum</taxon>
    </lineage>
</organism>
<evidence type="ECO:0000256" key="4">
    <source>
        <dbReference type="SAM" id="Coils"/>
    </source>
</evidence>
<dbReference type="Proteomes" id="UP000244336">
    <property type="component" value="Chromosome 1"/>
</dbReference>
<feature type="compositionally biased region" description="Polar residues" evidence="5">
    <location>
        <begin position="366"/>
        <end position="375"/>
    </location>
</feature>
<feature type="compositionally biased region" description="Polar residues" evidence="5">
    <location>
        <begin position="342"/>
        <end position="353"/>
    </location>
</feature>
<evidence type="ECO:0000313" key="8">
    <source>
        <dbReference type="Proteomes" id="UP000244336"/>
    </source>
</evidence>
<protein>
    <recommendedName>
        <fullName evidence="6">BHLH domain-containing protein</fullName>
    </recommendedName>
</protein>
<dbReference type="GO" id="GO:0003700">
    <property type="term" value="F:DNA-binding transcription factor activity"/>
    <property type="evidence" value="ECO:0007669"/>
    <property type="project" value="InterPro"/>
</dbReference>
<keyword evidence="4" id="KW-0175">Coiled coil</keyword>
<dbReference type="PROSITE" id="PS50888">
    <property type="entry name" value="BHLH"/>
    <property type="match status" value="1"/>
</dbReference>
<evidence type="ECO:0000256" key="5">
    <source>
        <dbReference type="SAM" id="MobiDB-lite"/>
    </source>
</evidence>
<dbReference type="GO" id="GO:0006879">
    <property type="term" value="P:intracellular iron ion homeostasis"/>
    <property type="evidence" value="ECO:0007669"/>
    <property type="project" value="EnsemblPlants"/>
</dbReference>
<dbReference type="EMBL" id="CM009749">
    <property type="protein sequence ID" value="PUZ75576.1"/>
    <property type="molecule type" value="Genomic_DNA"/>
</dbReference>
<feature type="coiled-coil region" evidence="4">
    <location>
        <begin position="126"/>
        <end position="188"/>
    </location>
</feature>
<evidence type="ECO:0000256" key="1">
    <source>
        <dbReference type="ARBA" id="ARBA00005510"/>
    </source>
</evidence>
<comment type="similarity">
    <text evidence="1">Belongs to the bHLH protein family.</text>
</comment>
<evidence type="ECO:0000256" key="2">
    <source>
        <dbReference type="ARBA" id="ARBA00023015"/>
    </source>
</evidence>
<dbReference type="Pfam" id="PF00010">
    <property type="entry name" value="HLH"/>
    <property type="match status" value="1"/>
</dbReference>
<feature type="region of interest" description="Disordered" evidence="5">
    <location>
        <begin position="1"/>
        <end position="47"/>
    </location>
</feature>
<feature type="region of interest" description="Disordered" evidence="5">
    <location>
        <begin position="254"/>
        <end position="375"/>
    </location>
</feature>
<gene>
    <name evidence="7" type="ORF">GQ55_1G188300</name>
</gene>
<proteinExistence type="inferred from homology"/>
<dbReference type="AlphaFoldDB" id="A0A2T7F672"/>
<dbReference type="SUPFAM" id="SSF47459">
    <property type="entry name" value="HLH, helix-loop-helix DNA-binding domain"/>
    <property type="match status" value="1"/>
</dbReference>
<feature type="compositionally biased region" description="Basic and acidic residues" evidence="5">
    <location>
        <begin position="325"/>
        <end position="336"/>
    </location>
</feature>
<feature type="compositionally biased region" description="Basic and acidic residues" evidence="5">
    <location>
        <begin position="1"/>
        <end position="18"/>
    </location>
</feature>
<dbReference type="GO" id="GO:0046983">
    <property type="term" value="F:protein dimerization activity"/>
    <property type="evidence" value="ECO:0007669"/>
    <property type="project" value="InterPro"/>
</dbReference>
<dbReference type="STRING" id="1504633.A0A2T7F672"/>
<dbReference type="Gramene" id="PUZ75576">
    <property type="protein sequence ID" value="PUZ75576"/>
    <property type="gene ID" value="GQ55_1G188300"/>
</dbReference>